<dbReference type="EMBL" id="CP012333">
    <property type="protein sequence ID" value="AKU98946.1"/>
    <property type="molecule type" value="Genomic_DNA"/>
</dbReference>
<name>A0A0K1PZY2_9BACT</name>
<dbReference type="Proteomes" id="UP000064967">
    <property type="component" value="Chromosome"/>
</dbReference>
<dbReference type="KEGG" id="llu:AKJ09_05610"/>
<evidence type="ECO:0000256" key="1">
    <source>
        <dbReference type="SAM" id="Phobius"/>
    </source>
</evidence>
<evidence type="ECO:0000313" key="2">
    <source>
        <dbReference type="EMBL" id="AKU98946.1"/>
    </source>
</evidence>
<evidence type="ECO:0000313" key="3">
    <source>
        <dbReference type="Proteomes" id="UP000064967"/>
    </source>
</evidence>
<dbReference type="AlphaFoldDB" id="A0A0K1PZY2"/>
<sequence>MSKTRTEVLAESRTKGVVAGATTAGAVAAGVLVAPVAGVVVAVPAAYLAYKWWKHRAENGIRF</sequence>
<organism evidence="2 3">
    <name type="scientific">Labilithrix luteola</name>
    <dbReference type="NCBI Taxonomy" id="1391654"/>
    <lineage>
        <taxon>Bacteria</taxon>
        <taxon>Pseudomonadati</taxon>
        <taxon>Myxococcota</taxon>
        <taxon>Polyangia</taxon>
        <taxon>Polyangiales</taxon>
        <taxon>Labilitrichaceae</taxon>
        <taxon>Labilithrix</taxon>
    </lineage>
</organism>
<keyword evidence="1" id="KW-1133">Transmembrane helix</keyword>
<keyword evidence="1" id="KW-0812">Transmembrane</keyword>
<keyword evidence="1" id="KW-0472">Membrane</keyword>
<dbReference type="RefSeq" id="WP_146650095.1">
    <property type="nucleotide sequence ID" value="NZ_CP012333.1"/>
</dbReference>
<feature type="transmembrane region" description="Helical" evidence="1">
    <location>
        <begin position="26"/>
        <end position="50"/>
    </location>
</feature>
<protein>
    <submittedName>
        <fullName evidence="2">Uncharacterized protein</fullName>
    </submittedName>
</protein>
<accession>A0A0K1PZY2</accession>
<gene>
    <name evidence="2" type="ORF">AKJ09_05610</name>
</gene>
<reference evidence="2 3" key="1">
    <citation type="submission" date="2015-08" db="EMBL/GenBank/DDBJ databases">
        <authorList>
            <person name="Babu N.S."/>
            <person name="Beckwith C.J."/>
            <person name="Beseler K.G."/>
            <person name="Brison A."/>
            <person name="Carone J.V."/>
            <person name="Caskin T.P."/>
            <person name="Diamond M."/>
            <person name="Durham M.E."/>
            <person name="Foxe J.M."/>
            <person name="Go M."/>
            <person name="Henderson B.A."/>
            <person name="Jones I.B."/>
            <person name="McGettigan J.A."/>
            <person name="Micheletti S.J."/>
            <person name="Nasrallah M.E."/>
            <person name="Ortiz D."/>
            <person name="Piller C.R."/>
            <person name="Privatt S.R."/>
            <person name="Schneider S.L."/>
            <person name="Sharp S."/>
            <person name="Smith T.C."/>
            <person name="Stanton J.D."/>
            <person name="Ullery H.E."/>
            <person name="Wilson R.J."/>
            <person name="Serrano M.G."/>
            <person name="Buck G."/>
            <person name="Lee V."/>
            <person name="Wang Y."/>
            <person name="Carvalho R."/>
            <person name="Voegtly L."/>
            <person name="Shi R."/>
            <person name="Duckworth R."/>
            <person name="Johnson A."/>
            <person name="Loviza R."/>
            <person name="Walstead R."/>
            <person name="Shah Z."/>
            <person name="Kiflezghi M."/>
            <person name="Wade K."/>
            <person name="Ball S.L."/>
            <person name="Bradley K.W."/>
            <person name="Asai D.J."/>
            <person name="Bowman C.A."/>
            <person name="Russell D.A."/>
            <person name="Pope W.H."/>
            <person name="Jacobs-Sera D."/>
            <person name="Hendrix R.W."/>
            <person name="Hatfull G.F."/>
        </authorList>
    </citation>
    <scope>NUCLEOTIDE SEQUENCE [LARGE SCALE GENOMIC DNA]</scope>
    <source>
        <strain evidence="2 3">DSM 27648</strain>
    </source>
</reference>
<proteinExistence type="predicted"/>
<keyword evidence="3" id="KW-1185">Reference proteome</keyword>
<dbReference type="STRING" id="1391654.AKJ09_05610"/>